<organism evidence="2 3">
    <name type="scientific">Coniochaeta ligniaria NRRL 30616</name>
    <dbReference type="NCBI Taxonomy" id="1408157"/>
    <lineage>
        <taxon>Eukaryota</taxon>
        <taxon>Fungi</taxon>
        <taxon>Dikarya</taxon>
        <taxon>Ascomycota</taxon>
        <taxon>Pezizomycotina</taxon>
        <taxon>Sordariomycetes</taxon>
        <taxon>Sordariomycetidae</taxon>
        <taxon>Coniochaetales</taxon>
        <taxon>Coniochaetaceae</taxon>
        <taxon>Coniochaeta</taxon>
    </lineage>
</organism>
<dbReference type="InParanoid" id="A0A1J7K0E0"/>
<accession>A0A1J7K0E0</accession>
<dbReference type="AlphaFoldDB" id="A0A1J7K0E0"/>
<sequence length="188" mass="20805">MAVTGLQEAIPRMADRPKRTTTDNGPASLRESHTHADDTCGSPYTMNYMPASTRLPHGVVLGEKCRLGQQPCHLSAYITRDKVLIPNTNCVYGSTQRGGKYVCIRPRVPNTNHLEARKPMILESIGGSHDCQERHMVLQNSGTLLSGPYPRIVLLDDWDGPANPRCTLFDRQNPRTPGPNPHLGPHLH</sequence>
<evidence type="ECO:0000313" key="3">
    <source>
        <dbReference type="Proteomes" id="UP000182658"/>
    </source>
</evidence>
<reference evidence="2 3" key="1">
    <citation type="submission" date="2016-10" db="EMBL/GenBank/DDBJ databases">
        <title>Draft genome sequence of Coniochaeta ligniaria NRRL30616, a lignocellulolytic fungus for bioabatement of inhibitors in plant biomass hydrolysates.</title>
        <authorList>
            <consortium name="DOE Joint Genome Institute"/>
            <person name="Jimenez D.J."/>
            <person name="Hector R.E."/>
            <person name="Riley R."/>
            <person name="Sun H."/>
            <person name="Grigoriev I.V."/>
            <person name="Van Elsas J.D."/>
            <person name="Nichols N.N."/>
        </authorList>
    </citation>
    <scope>NUCLEOTIDE SEQUENCE [LARGE SCALE GENOMIC DNA]</scope>
    <source>
        <strain evidence="2 3">NRRL 30616</strain>
    </source>
</reference>
<gene>
    <name evidence="2" type="ORF">CONLIGDRAFT_45236</name>
</gene>
<protein>
    <submittedName>
        <fullName evidence="2">Uncharacterized protein</fullName>
    </submittedName>
</protein>
<proteinExistence type="predicted"/>
<keyword evidence="3" id="KW-1185">Reference proteome</keyword>
<name>A0A1J7K0E0_9PEZI</name>
<evidence type="ECO:0000256" key="1">
    <source>
        <dbReference type="SAM" id="MobiDB-lite"/>
    </source>
</evidence>
<evidence type="ECO:0000313" key="2">
    <source>
        <dbReference type="EMBL" id="OIW35180.1"/>
    </source>
</evidence>
<dbReference type="Proteomes" id="UP000182658">
    <property type="component" value="Unassembled WGS sequence"/>
</dbReference>
<feature type="region of interest" description="Disordered" evidence="1">
    <location>
        <begin position="1"/>
        <end position="42"/>
    </location>
</feature>
<dbReference type="EMBL" id="KV875093">
    <property type="protein sequence ID" value="OIW35180.1"/>
    <property type="molecule type" value="Genomic_DNA"/>
</dbReference>
<feature type="region of interest" description="Disordered" evidence="1">
    <location>
        <begin position="165"/>
        <end position="188"/>
    </location>
</feature>